<dbReference type="EMBL" id="JAHLQN010000001">
    <property type="protein sequence ID" value="MBU5627876.1"/>
    <property type="molecule type" value="Genomic_DNA"/>
</dbReference>
<evidence type="ECO:0000256" key="1">
    <source>
        <dbReference type="SAM" id="Phobius"/>
    </source>
</evidence>
<sequence>MLIKGLLNALLLLHKISTNRARIAFLVLDTTAALIAMMMADSCMGSVSATAISILTISILMACICASDIKEKPIERAYSFALGFQAVSSELQNQGKRKRSEPACQQGPFMVC</sequence>
<keyword evidence="1" id="KW-0472">Membrane</keyword>
<keyword evidence="3" id="KW-1185">Reference proteome</keyword>
<keyword evidence="1" id="KW-1133">Transmembrane helix</keyword>
<evidence type="ECO:0000313" key="3">
    <source>
        <dbReference type="Proteomes" id="UP000787672"/>
    </source>
</evidence>
<reference evidence="2 3" key="1">
    <citation type="submission" date="2021-06" db="EMBL/GenBank/DDBJ databases">
        <authorList>
            <person name="Sun Q."/>
            <person name="Li D."/>
        </authorList>
    </citation>
    <scope>NUCLEOTIDE SEQUENCE [LARGE SCALE GENOMIC DNA]</scope>
    <source>
        <strain evidence="2 3">MSJ-2</strain>
    </source>
</reference>
<feature type="transmembrane region" description="Helical" evidence="1">
    <location>
        <begin position="46"/>
        <end position="66"/>
    </location>
</feature>
<gene>
    <name evidence="2" type="ORF">KQI82_13270</name>
</gene>
<keyword evidence="1" id="KW-0812">Transmembrane</keyword>
<organism evidence="2 3">
    <name type="scientific">Dysosmobacter acutus</name>
    <dbReference type="NCBI Taxonomy" id="2841504"/>
    <lineage>
        <taxon>Bacteria</taxon>
        <taxon>Bacillati</taxon>
        <taxon>Bacillota</taxon>
        <taxon>Clostridia</taxon>
        <taxon>Eubacteriales</taxon>
        <taxon>Oscillospiraceae</taxon>
        <taxon>Dysosmobacter</taxon>
    </lineage>
</organism>
<feature type="transmembrane region" description="Helical" evidence="1">
    <location>
        <begin position="21"/>
        <end position="40"/>
    </location>
</feature>
<name>A0ABS6FC83_9FIRM</name>
<evidence type="ECO:0000313" key="2">
    <source>
        <dbReference type="EMBL" id="MBU5627876.1"/>
    </source>
</evidence>
<proteinExistence type="predicted"/>
<accession>A0ABS6FC83</accession>
<dbReference type="Proteomes" id="UP000787672">
    <property type="component" value="Unassembled WGS sequence"/>
</dbReference>
<comment type="caution">
    <text evidence="2">The sequence shown here is derived from an EMBL/GenBank/DDBJ whole genome shotgun (WGS) entry which is preliminary data.</text>
</comment>
<protein>
    <submittedName>
        <fullName evidence="2">Uncharacterized protein</fullName>
    </submittedName>
</protein>